<dbReference type="AlphaFoldDB" id="A0A936NGC9"/>
<comment type="caution">
    <text evidence="3">The sequence shown here is derived from an EMBL/GenBank/DDBJ whole genome shotgun (WGS) entry which is preliminary data.</text>
</comment>
<organism evidence="3 4">
    <name type="scientific">Candidatus Neomicrothrix subdominans</name>
    <dbReference type="NCBI Taxonomy" id="2954438"/>
    <lineage>
        <taxon>Bacteria</taxon>
        <taxon>Bacillati</taxon>
        <taxon>Actinomycetota</taxon>
        <taxon>Acidimicrobiia</taxon>
        <taxon>Acidimicrobiales</taxon>
        <taxon>Microthrixaceae</taxon>
        <taxon>Candidatus Neomicrothrix</taxon>
    </lineage>
</organism>
<evidence type="ECO:0000313" key="3">
    <source>
        <dbReference type="EMBL" id="MBK9298883.1"/>
    </source>
</evidence>
<evidence type="ECO:0000313" key="4">
    <source>
        <dbReference type="Proteomes" id="UP000727993"/>
    </source>
</evidence>
<dbReference type="Proteomes" id="UP000727993">
    <property type="component" value="Unassembled WGS sequence"/>
</dbReference>
<reference evidence="3 4" key="1">
    <citation type="submission" date="2020-10" db="EMBL/GenBank/DDBJ databases">
        <title>Connecting structure to function with the recovery of over 1000 high-quality activated sludge metagenome-assembled genomes encoding full-length rRNA genes using long-read sequencing.</title>
        <authorList>
            <person name="Singleton C.M."/>
            <person name="Petriglieri F."/>
            <person name="Kristensen J.M."/>
            <person name="Kirkegaard R.H."/>
            <person name="Michaelsen T.Y."/>
            <person name="Andersen M.H."/>
            <person name="Karst S.M."/>
            <person name="Dueholm M.S."/>
            <person name="Nielsen P.H."/>
            <person name="Albertsen M."/>
        </authorList>
    </citation>
    <scope>NUCLEOTIDE SEQUENCE [LARGE SCALE GENOMIC DNA]</scope>
    <source>
        <strain evidence="3">Lyne_18-Q3-R50-59_MAXAC.006</strain>
    </source>
</reference>
<feature type="region of interest" description="Disordered" evidence="1">
    <location>
        <begin position="202"/>
        <end position="267"/>
    </location>
</feature>
<evidence type="ECO:0000256" key="2">
    <source>
        <dbReference type="SAM" id="Phobius"/>
    </source>
</evidence>
<name>A0A936NGC9_9ACTN</name>
<feature type="transmembrane region" description="Helical" evidence="2">
    <location>
        <begin position="171"/>
        <end position="197"/>
    </location>
</feature>
<dbReference type="EMBL" id="JADJZA010000011">
    <property type="protein sequence ID" value="MBK9298883.1"/>
    <property type="molecule type" value="Genomic_DNA"/>
</dbReference>
<proteinExistence type="predicted"/>
<keyword evidence="2" id="KW-0472">Membrane</keyword>
<keyword evidence="2" id="KW-1133">Transmembrane helix</keyword>
<sequence length="267" mass="27986">MSPQEGAVQTADEVAQSKAMRWAMGLLFAAGVSVMVGFLATQLLTGRSMERLGPSSDAVVRERVPSSEKVRIEQPGTYDVFYEQAAPSTGVPGSLDVTVRSDRGELGLDTPDPVLSTIIDDRSYVAFHTVRIPRAGTYTLDVAVKGGEPAGSLFEDDRVVLDRANREADALWMLLGLAPAAAGLVLAACFGVASVWVRARSARAGRADGRGPSGGSAFAGRWGPPTDHAFRDPPPPPEFPRAGPPAGPDAGDQPPTEGEPPVADDRA</sequence>
<keyword evidence="2" id="KW-0812">Transmembrane</keyword>
<feature type="compositionally biased region" description="Pro residues" evidence="1">
    <location>
        <begin position="232"/>
        <end position="247"/>
    </location>
</feature>
<gene>
    <name evidence="3" type="ORF">IPN02_19040</name>
</gene>
<feature type="transmembrane region" description="Helical" evidence="2">
    <location>
        <begin position="22"/>
        <end position="44"/>
    </location>
</feature>
<evidence type="ECO:0000256" key="1">
    <source>
        <dbReference type="SAM" id="MobiDB-lite"/>
    </source>
</evidence>
<accession>A0A936NGC9</accession>
<protein>
    <submittedName>
        <fullName evidence="3">Uncharacterized protein</fullName>
    </submittedName>
</protein>